<accession>A0A059NYN4</accession>
<dbReference type="Proteomes" id="UP000028868">
    <property type="component" value="Unassembled WGS sequence"/>
</dbReference>
<organism evidence="1 2">
    <name type="scientific">Halobacillus karajensis</name>
    <dbReference type="NCBI Taxonomy" id="195088"/>
    <lineage>
        <taxon>Bacteria</taxon>
        <taxon>Bacillati</taxon>
        <taxon>Bacillota</taxon>
        <taxon>Bacilli</taxon>
        <taxon>Bacillales</taxon>
        <taxon>Bacillaceae</taxon>
        <taxon>Halobacillus</taxon>
    </lineage>
</organism>
<name>A0A059NYN4_9BACI</name>
<dbReference type="RefSeq" id="WP_156036659.1">
    <property type="nucleotide sequence ID" value="NZ_CCDI010000001.1"/>
</dbReference>
<proteinExistence type="predicted"/>
<protein>
    <submittedName>
        <fullName evidence="1">Uncharacterized protein</fullName>
    </submittedName>
</protein>
<keyword evidence="2" id="KW-1185">Reference proteome</keyword>
<evidence type="ECO:0000313" key="1">
    <source>
        <dbReference type="EMBL" id="CDQ22602.1"/>
    </source>
</evidence>
<gene>
    <name evidence="1" type="ORF">BN983_00815</name>
</gene>
<evidence type="ECO:0000313" key="2">
    <source>
        <dbReference type="Proteomes" id="UP000028868"/>
    </source>
</evidence>
<dbReference type="AlphaFoldDB" id="A0A059NYN4"/>
<reference evidence="1 2" key="2">
    <citation type="submission" date="2014-05" db="EMBL/GenBank/DDBJ databases">
        <title>Draft genome sequence of Halobacillus karajensis HK-03.</title>
        <authorList>
            <person name="Khelaifia S."/>
            <person name="Croce O."/>
            <person name="Lagier J.C."/>
            <person name="Raoult D."/>
        </authorList>
    </citation>
    <scope>NUCLEOTIDE SEQUENCE [LARGE SCALE GENOMIC DNA]</scope>
    <source>
        <strain evidence="1 2">HD-03</strain>
    </source>
</reference>
<reference evidence="2" key="1">
    <citation type="submission" date="2014-03" db="EMBL/GenBank/DDBJ databases">
        <authorList>
            <person name="Urmite Genomes U."/>
        </authorList>
    </citation>
    <scope>NUCLEOTIDE SEQUENCE [LARGE SCALE GENOMIC DNA]</scope>
    <source>
        <strain evidence="2">HD-03</strain>
    </source>
</reference>
<dbReference type="EMBL" id="CCDI010000001">
    <property type="protein sequence ID" value="CDQ22602.1"/>
    <property type="molecule type" value="Genomic_DNA"/>
</dbReference>
<comment type="caution">
    <text evidence="1">The sequence shown here is derived from an EMBL/GenBank/DDBJ whole genome shotgun (WGS) entry which is preliminary data.</text>
</comment>
<sequence>MKDLFVITGSIEDLKDYALKLDRELMKSAGDSDVDFDELEGIAEDMQQSLEQLLDELI</sequence>